<dbReference type="SMART" id="SM00283">
    <property type="entry name" value="MA"/>
    <property type="match status" value="1"/>
</dbReference>
<proteinExistence type="inferred from homology"/>
<name>A0ABX2CNZ3_9BRAD</name>
<dbReference type="PANTHER" id="PTHR32089:SF112">
    <property type="entry name" value="LYSOZYME-LIKE PROTEIN-RELATED"/>
    <property type="match status" value="1"/>
</dbReference>
<dbReference type="RefSeq" id="WP_172115399.1">
    <property type="nucleotide sequence ID" value="NZ_JABFDN010000027.1"/>
</dbReference>
<dbReference type="PANTHER" id="PTHR32089">
    <property type="entry name" value="METHYL-ACCEPTING CHEMOTAXIS PROTEIN MCPB"/>
    <property type="match status" value="1"/>
</dbReference>
<keyword evidence="1 3" id="KW-0807">Transducer</keyword>
<evidence type="ECO:0000256" key="2">
    <source>
        <dbReference type="ARBA" id="ARBA00029447"/>
    </source>
</evidence>
<dbReference type="PROSITE" id="PS50111">
    <property type="entry name" value="CHEMOTAXIS_TRANSDUC_2"/>
    <property type="match status" value="1"/>
</dbReference>
<dbReference type="Pfam" id="PF00015">
    <property type="entry name" value="MCPsignal"/>
    <property type="match status" value="1"/>
</dbReference>
<comment type="caution">
    <text evidence="6">The sequence shown here is derived from an EMBL/GenBank/DDBJ whole genome shotgun (WGS) entry which is preliminary data.</text>
</comment>
<gene>
    <name evidence="6" type="ORF">HL667_33350</name>
</gene>
<evidence type="ECO:0000256" key="1">
    <source>
        <dbReference type="ARBA" id="ARBA00023224"/>
    </source>
</evidence>
<evidence type="ECO:0000313" key="7">
    <source>
        <dbReference type="Proteomes" id="UP000886476"/>
    </source>
</evidence>
<dbReference type="InterPro" id="IPR004089">
    <property type="entry name" value="MCPsignal_dom"/>
</dbReference>
<evidence type="ECO:0000259" key="5">
    <source>
        <dbReference type="PROSITE" id="PS50111"/>
    </source>
</evidence>
<dbReference type="Gene3D" id="1.20.120.30">
    <property type="entry name" value="Aspartate receptor, ligand-binding domain"/>
    <property type="match status" value="1"/>
</dbReference>
<dbReference type="InterPro" id="IPR025991">
    <property type="entry name" value="Chemoreceptor_zinc-bind_dom"/>
</dbReference>
<protein>
    <submittedName>
        <fullName evidence="6">Chemotaxis protein</fullName>
    </submittedName>
</protein>
<evidence type="ECO:0000313" key="6">
    <source>
        <dbReference type="EMBL" id="NPU69919.1"/>
    </source>
</evidence>
<reference evidence="6" key="1">
    <citation type="submission" date="2020-05" db="EMBL/GenBank/DDBJ databases">
        <title>Nod-independent and nitrogen-fixing Bradyrhizobium aeschynomene sp. nov. isolated from nodules of Aeschynomene indica.</title>
        <authorList>
            <person name="Zhang Z."/>
        </authorList>
    </citation>
    <scope>NUCLEOTIDE SEQUENCE</scope>
    <source>
        <strain evidence="6">83012</strain>
    </source>
</reference>
<dbReference type="Gene3D" id="1.10.287.950">
    <property type="entry name" value="Methyl-accepting chemotaxis protein"/>
    <property type="match status" value="1"/>
</dbReference>
<dbReference type="SUPFAM" id="SSF58104">
    <property type="entry name" value="Methyl-accepting chemotaxis protein (MCP) signaling domain"/>
    <property type="match status" value="1"/>
</dbReference>
<dbReference type="Pfam" id="PF13682">
    <property type="entry name" value="CZB"/>
    <property type="match status" value="1"/>
</dbReference>
<feature type="region of interest" description="Disordered" evidence="4">
    <location>
        <begin position="1"/>
        <end position="21"/>
    </location>
</feature>
<dbReference type="PRINTS" id="PR00260">
    <property type="entry name" value="CHEMTRNSDUCR"/>
</dbReference>
<sequence>MLGFRSRKTDHLDASPASDDTANETFQDTLARCLDDWAAGRLNRDMADVDAAALRAKLKPQLIEAIHRLGNALATRASQDLDSIVDLCINSNEASISAARLIGASNNQSERCQGLASASVEMQASVQTISATSTAAADEAAATRRAVEDSVTAVRGTLQTMNGIASSVRDTSAKIADLSAASAEIGSIVGTIDAIANQTNLLALNATIEAARAGEFGKGFAVVAAEVKNLSQQTTKATEDIKGRIERLQAEMSGIVEAMAGGAKAVEIGMTEMTNLAQTIDQAGARTATVSAKMDEISGILAEQSAATDEVAQGITIIADLATANANEVMSLADTMGRTDAKVGKMLGEISKLSLDNQVVRLAKADHVIWKKRLVDMSVGRLQLRPDELSDHHNCRLGKWYYGEGGQRLAGDAAFRHLERPHEAVHRHGKEAARLFSSGRIDEALGEISKVEVASSEVLAALDHIKE</sequence>
<organism evidence="6 7">
    <name type="scientific">Bradyrhizobium aeschynomenes</name>
    <dbReference type="NCBI Taxonomy" id="2734909"/>
    <lineage>
        <taxon>Bacteria</taxon>
        <taxon>Pseudomonadati</taxon>
        <taxon>Pseudomonadota</taxon>
        <taxon>Alphaproteobacteria</taxon>
        <taxon>Hyphomicrobiales</taxon>
        <taxon>Nitrobacteraceae</taxon>
        <taxon>Bradyrhizobium</taxon>
    </lineage>
</organism>
<feature type="domain" description="Methyl-accepting transducer" evidence="5">
    <location>
        <begin position="83"/>
        <end position="319"/>
    </location>
</feature>
<evidence type="ECO:0000256" key="4">
    <source>
        <dbReference type="SAM" id="MobiDB-lite"/>
    </source>
</evidence>
<evidence type="ECO:0000256" key="3">
    <source>
        <dbReference type="PROSITE-ProRule" id="PRU00284"/>
    </source>
</evidence>
<accession>A0ABX2CNZ3</accession>
<comment type="similarity">
    <text evidence="2">Belongs to the methyl-accepting chemotaxis (MCP) protein family.</text>
</comment>
<dbReference type="InterPro" id="IPR004090">
    <property type="entry name" value="Chemotax_Me-accpt_rcpt"/>
</dbReference>
<dbReference type="Proteomes" id="UP000886476">
    <property type="component" value="Unassembled WGS sequence"/>
</dbReference>
<dbReference type="EMBL" id="JABFDN010000027">
    <property type="protein sequence ID" value="NPU69919.1"/>
    <property type="molecule type" value="Genomic_DNA"/>
</dbReference>
<keyword evidence="7" id="KW-1185">Reference proteome</keyword>